<reference evidence="2 3" key="2">
    <citation type="submission" date="2009-02" db="EMBL/GenBank/DDBJ databases">
        <title>Draft genome sequence of Clostridium asparagiforme (DSM 15981).</title>
        <authorList>
            <person name="Sudarsanam P."/>
            <person name="Ley R."/>
            <person name="Guruge J."/>
            <person name="Turnbaugh P.J."/>
            <person name="Mahowald M."/>
            <person name="Liep D."/>
            <person name="Gordon J."/>
        </authorList>
    </citation>
    <scope>NUCLEOTIDE SEQUENCE [LARGE SCALE GENOMIC DNA]</scope>
    <source>
        <strain evidence="2 3">DSM 15981</strain>
    </source>
</reference>
<reference evidence="2 3" key="1">
    <citation type="submission" date="2009-01" db="EMBL/GenBank/DDBJ databases">
        <authorList>
            <person name="Fulton L."/>
            <person name="Clifton S."/>
            <person name="Fulton B."/>
            <person name="Xu J."/>
            <person name="Minx P."/>
            <person name="Pepin K.H."/>
            <person name="Johnson M."/>
            <person name="Bhonagiri V."/>
            <person name="Nash W.E."/>
            <person name="Mardis E.R."/>
            <person name="Wilson R.K."/>
        </authorList>
    </citation>
    <scope>NUCLEOTIDE SEQUENCE [LARGE SCALE GENOMIC DNA]</scope>
    <source>
        <strain evidence="2 3">DSM 15981</strain>
    </source>
</reference>
<feature type="region of interest" description="Disordered" evidence="1">
    <location>
        <begin position="22"/>
        <end position="60"/>
    </location>
</feature>
<comment type="caution">
    <text evidence="2">The sequence shown here is derived from an EMBL/GenBank/DDBJ whole genome shotgun (WGS) entry which is preliminary data.</text>
</comment>
<accession>C0DBX4</accession>
<sequence>MTRYIKETYHLSSACRLTTRYNQGNPRYPVREGPPLPGIHYGMKKGNQRNDQKRIAGTLL</sequence>
<keyword evidence="3" id="KW-1185">Reference proteome</keyword>
<dbReference type="HOGENOM" id="CLU_2932975_0_0_9"/>
<protein>
    <submittedName>
        <fullName evidence="2">Uncharacterized protein</fullName>
    </submittedName>
</protein>
<gene>
    <name evidence="2" type="ORF">CLOSTASPAR_06781</name>
</gene>
<name>C0DBX4_9FIRM</name>
<organism evidence="2 3">
    <name type="scientific">[Clostridium] asparagiforme DSM 15981</name>
    <dbReference type="NCBI Taxonomy" id="518636"/>
    <lineage>
        <taxon>Bacteria</taxon>
        <taxon>Bacillati</taxon>
        <taxon>Bacillota</taxon>
        <taxon>Clostridia</taxon>
        <taxon>Lachnospirales</taxon>
        <taxon>Lachnospiraceae</taxon>
        <taxon>Enterocloster</taxon>
    </lineage>
</organism>
<evidence type="ECO:0000313" key="2">
    <source>
        <dbReference type="EMBL" id="EEG51169.1"/>
    </source>
</evidence>
<evidence type="ECO:0000313" key="3">
    <source>
        <dbReference type="Proteomes" id="UP000004756"/>
    </source>
</evidence>
<dbReference type="Proteomes" id="UP000004756">
    <property type="component" value="Unassembled WGS sequence"/>
</dbReference>
<evidence type="ECO:0000256" key="1">
    <source>
        <dbReference type="SAM" id="MobiDB-lite"/>
    </source>
</evidence>
<dbReference type="EMBL" id="ACCJ01000574">
    <property type="protein sequence ID" value="EEG51169.1"/>
    <property type="molecule type" value="Genomic_DNA"/>
</dbReference>
<proteinExistence type="predicted"/>
<dbReference type="AlphaFoldDB" id="C0DBX4"/>